<dbReference type="OMA" id="WNDIELD"/>
<dbReference type="GO" id="GO:0016477">
    <property type="term" value="P:cell migration"/>
    <property type="evidence" value="ECO:0007669"/>
    <property type="project" value="TreeGrafter"/>
</dbReference>
<feature type="domain" description="DOCKER" evidence="3">
    <location>
        <begin position="136"/>
        <end position="494"/>
    </location>
</feature>
<evidence type="ECO:0000313" key="5">
    <source>
        <dbReference type="Proteomes" id="UP000053676"/>
    </source>
</evidence>
<dbReference type="GO" id="GO:0005737">
    <property type="term" value="C:cytoplasm"/>
    <property type="evidence" value="ECO:0007669"/>
    <property type="project" value="TreeGrafter"/>
</dbReference>
<evidence type="ECO:0000256" key="1">
    <source>
        <dbReference type="PROSITE-ProRule" id="PRU00984"/>
    </source>
</evidence>
<dbReference type="InterPro" id="IPR043162">
    <property type="entry name" value="DOCK_C_lobe_C"/>
</dbReference>
<feature type="region of interest" description="Disordered" evidence="2">
    <location>
        <begin position="631"/>
        <end position="652"/>
    </location>
</feature>
<keyword evidence="5" id="KW-1185">Reference proteome</keyword>
<dbReference type="AlphaFoldDB" id="W2T3S1"/>
<dbReference type="EMBL" id="KI660243">
    <property type="protein sequence ID" value="ETN76199.1"/>
    <property type="molecule type" value="Genomic_DNA"/>
</dbReference>
<dbReference type="GO" id="GO:0007264">
    <property type="term" value="P:small GTPase-mediated signal transduction"/>
    <property type="evidence" value="ECO:0007669"/>
    <property type="project" value="InterPro"/>
</dbReference>
<dbReference type="CDD" id="cd11684">
    <property type="entry name" value="DHR2_DOCK"/>
    <property type="match status" value="1"/>
</dbReference>
<evidence type="ECO:0000256" key="2">
    <source>
        <dbReference type="SAM" id="MobiDB-lite"/>
    </source>
</evidence>
<dbReference type="PANTHER" id="PTHR45653">
    <property type="entry name" value="DEDICATOR OF CYTOKINESIS"/>
    <property type="match status" value="1"/>
</dbReference>
<dbReference type="GO" id="GO:0007520">
    <property type="term" value="P:myoblast fusion"/>
    <property type="evidence" value="ECO:0007669"/>
    <property type="project" value="TreeGrafter"/>
</dbReference>
<dbReference type="PROSITE" id="PS51651">
    <property type="entry name" value="DOCKER"/>
    <property type="match status" value="1"/>
</dbReference>
<dbReference type="Gene3D" id="1.25.40.410">
    <property type="match status" value="1"/>
</dbReference>
<gene>
    <name evidence="4" type="ORF">NECAME_11865</name>
</gene>
<dbReference type="OrthoDB" id="18896at2759"/>
<evidence type="ECO:0000259" key="3">
    <source>
        <dbReference type="PROSITE" id="PS51651"/>
    </source>
</evidence>
<dbReference type="STRING" id="51031.W2T3S1"/>
<feature type="compositionally biased region" description="Low complexity" evidence="2">
    <location>
        <begin position="545"/>
        <end position="561"/>
    </location>
</feature>
<protein>
    <recommendedName>
        <fullName evidence="3">DOCKER domain-containing protein</fullName>
    </recommendedName>
</protein>
<comment type="similarity">
    <text evidence="1">Belongs to the DOCK family.</text>
</comment>
<dbReference type="InterPro" id="IPR027357">
    <property type="entry name" value="DOCKER_dom"/>
</dbReference>
<dbReference type="GO" id="GO:0005886">
    <property type="term" value="C:plasma membrane"/>
    <property type="evidence" value="ECO:0007669"/>
    <property type="project" value="TreeGrafter"/>
</dbReference>
<reference evidence="5" key="1">
    <citation type="journal article" date="2014" name="Nat. Genet.">
        <title>Genome of the human hookworm Necator americanus.</title>
        <authorList>
            <person name="Tang Y.T."/>
            <person name="Gao X."/>
            <person name="Rosa B.A."/>
            <person name="Abubucker S."/>
            <person name="Hallsworth-Pepin K."/>
            <person name="Martin J."/>
            <person name="Tyagi R."/>
            <person name="Heizer E."/>
            <person name="Zhang X."/>
            <person name="Bhonagiri-Palsikar V."/>
            <person name="Minx P."/>
            <person name="Warren W.C."/>
            <person name="Wang Q."/>
            <person name="Zhan B."/>
            <person name="Hotez P.J."/>
            <person name="Sternberg P.W."/>
            <person name="Dougall A."/>
            <person name="Gaze S.T."/>
            <person name="Mulvenna J."/>
            <person name="Sotillo J."/>
            <person name="Ranganathan S."/>
            <person name="Rabelo E.M."/>
            <person name="Wilson R.K."/>
            <person name="Felgner P.L."/>
            <person name="Bethony J."/>
            <person name="Hawdon J.M."/>
            <person name="Gasser R.B."/>
            <person name="Loukas A."/>
            <person name="Mitreva M."/>
        </authorList>
    </citation>
    <scope>NUCLEOTIDE SEQUENCE [LARGE SCALE GENOMIC DNA]</scope>
</reference>
<sequence>MAYIPRLVGAFLKVALVEDDETREATIPIFFDMMQCEFHSCVEDRKNFKKFSDELIAQLDSLVDQDRGTRAFQEQFTKILTSQCQSDKELWEGGGRELIDRVDRLLGHLFEYRLVRETSDCMENGMSRTVQLLRYYEKYRHHDLYITYVYKLYDLHILYNNQIEAAKTLMLYANTLSWNDIELDESLVSRRLNRQCALERQLKDSLLCEAADLFAEGEMWEDAIKILNFVFRSDKLERHADFMQRMQQIYGGPEAIMSMDDCSHLKDSTGRYMQVFNVDPIPTACPFEDAHVNPAIKDYYRHYNIRDFEYSRIEERKDTKWTSVKDSELMRTWIVKRTVVTYERLPGILRSTQIISTSPPIYVNPLRRSVDQMQRKNTELMETALLVLLDRLHAVKKLSGEILGVVRPAVMGGVSNYEIYDSDEKQLAMQLSALIIEQVEILEFCLYAHASRTEITKQFHDHLVDGFYEHKQYVEDKFGRTRSILPPGASIRYSVESNGIDASKKSSSSNSLDAALSGTLNLRSRGAAIGSTMLSMLTTSRKSSTHATGSATTSSSTLANNRTTSERFDAARVFATMRNSSMDSVKSPARARRPTMEGIEGAFIWVQVLKFTLESSIPLGIRLRSRVRRSIDHSSGAPPLPPRAHPTKTNDILGDDRSNFTELRHAKSPIPTPIMDLADLQRY</sequence>
<dbReference type="InterPro" id="IPR026791">
    <property type="entry name" value="DOCK"/>
</dbReference>
<organism evidence="4 5">
    <name type="scientific">Necator americanus</name>
    <name type="common">Human hookworm</name>
    <dbReference type="NCBI Taxonomy" id="51031"/>
    <lineage>
        <taxon>Eukaryota</taxon>
        <taxon>Metazoa</taxon>
        <taxon>Ecdysozoa</taxon>
        <taxon>Nematoda</taxon>
        <taxon>Chromadorea</taxon>
        <taxon>Rhabditida</taxon>
        <taxon>Rhabditina</taxon>
        <taxon>Rhabditomorpha</taxon>
        <taxon>Strongyloidea</taxon>
        <taxon>Ancylostomatidae</taxon>
        <taxon>Bunostominae</taxon>
        <taxon>Necator</taxon>
    </lineage>
</organism>
<dbReference type="PANTHER" id="PTHR45653:SF10">
    <property type="entry name" value="MYOBLAST CITY, ISOFORM B"/>
    <property type="match status" value="1"/>
</dbReference>
<dbReference type="Proteomes" id="UP000053676">
    <property type="component" value="Unassembled WGS sequence"/>
</dbReference>
<dbReference type="InterPro" id="IPR056372">
    <property type="entry name" value="TPR_DOCK"/>
</dbReference>
<dbReference type="GO" id="GO:0031267">
    <property type="term" value="F:small GTPase binding"/>
    <property type="evidence" value="ECO:0007669"/>
    <property type="project" value="TreeGrafter"/>
</dbReference>
<dbReference type="GO" id="GO:0005085">
    <property type="term" value="F:guanyl-nucleotide exchange factor activity"/>
    <property type="evidence" value="ECO:0007669"/>
    <property type="project" value="InterPro"/>
</dbReference>
<dbReference type="InterPro" id="IPR043161">
    <property type="entry name" value="DOCK_C_lobe_A"/>
</dbReference>
<name>W2T3S1_NECAM</name>
<dbReference type="Gene3D" id="1.20.58.740">
    <property type="match status" value="1"/>
</dbReference>
<evidence type="ECO:0000313" key="4">
    <source>
        <dbReference type="EMBL" id="ETN76199.1"/>
    </source>
</evidence>
<accession>W2T3S1</accession>
<proteinExistence type="inferred from homology"/>
<feature type="region of interest" description="Disordered" evidence="2">
    <location>
        <begin position="540"/>
        <end position="561"/>
    </location>
</feature>
<dbReference type="KEGG" id="nai:NECAME_11865"/>
<dbReference type="Pfam" id="PF23554">
    <property type="entry name" value="TPR_DOCK"/>
    <property type="match status" value="1"/>
</dbReference>